<dbReference type="EMBL" id="PCGY01000019">
    <property type="protein sequence ID" value="PKU89659.1"/>
    <property type="molecule type" value="Genomic_DNA"/>
</dbReference>
<dbReference type="GO" id="GO:0005886">
    <property type="term" value="C:plasma membrane"/>
    <property type="evidence" value="ECO:0007669"/>
    <property type="project" value="TreeGrafter"/>
</dbReference>
<dbReference type="Pfam" id="PF00005">
    <property type="entry name" value="ABC_tran"/>
    <property type="match status" value="1"/>
</dbReference>
<dbReference type="InterPro" id="IPR027417">
    <property type="entry name" value="P-loop_NTPase"/>
</dbReference>
<dbReference type="SUPFAM" id="SSF52540">
    <property type="entry name" value="P-loop containing nucleoside triphosphate hydrolases"/>
    <property type="match status" value="1"/>
</dbReference>
<feature type="compositionally biased region" description="Acidic residues" evidence="2">
    <location>
        <begin position="31"/>
        <end position="60"/>
    </location>
</feature>
<organism evidence="4 5">
    <name type="scientific">Bifidobacterium thermophilum</name>
    <dbReference type="NCBI Taxonomy" id="33905"/>
    <lineage>
        <taxon>Bacteria</taxon>
        <taxon>Bacillati</taxon>
        <taxon>Actinomycetota</taxon>
        <taxon>Actinomycetes</taxon>
        <taxon>Bifidobacteriales</taxon>
        <taxon>Bifidobacteriaceae</taxon>
        <taxon>Bifidobacterium</taxon>
    </lineage>
</organism>
<dbReference type="STRING" id="33905.BTHE_1776"/>
<dbReference type="PANTHER" id="PTHR24220:SF689">
    <property type="entry name" value="LIPOPROTEIN-RELEASING SYSTEM ATP-BINDING PROTEIN LOLD"/>
    <property type="match status" value="1"/>
</dbReference>
<dbReference type="GO" id="GO:0022857">
    <property type="term" value="F:transmembrane transporter activity"/>
    <property type="evidence" value="ECO:0007669"/>
    <property type="project" value="TreeGrafter"/>
</dbReference>
<feature type="region of interest" description="Disordered" evidence="2">
    <location>
        <begin position="1"/>
        <end position="138"/>
    </location>
</feature>
<dbReference type="InterPro" id="IPR015854">
    <property type="entry name" value="ABC_transpr_LolD-like"/>
</dbReference>
<comment type="caution">
    <text evidence="4">The sequence shown here is derived from an EMBL/GenBank/DDBJ whole genome shotgun (WGS) entry which is preliminary data.</text>
</comment>
<dbReference type="GO" id="GO:0005524">
    <property type="term" value="F:ATP binding"/>
    <property type="evidence" value="ECO:0007669"/>
    <property type="project" value="InterPro"/>
</dbReference>
<dbReference type="Gene3D" id="3.40.50.300">
    <property type="entry name" value="P-loop containing nucleotide triphosphate hydrolases"/>
    <property type="match status" value="1"/>
</dbReference>
<dbReference type="RefSeq" id="WP_101452590.1">
    <property type="nucleotide sequence ID" value="NZ_PCGX01000011.1"/>
</dbReference>
<evidence type="ECO:0000259" key="3">
    <source>
        <dbReference type="PROSITE" id="PS50893"/>
    </source>
</evidence>
<feature type="compositionally biased region" description="Basic and acidic residues" evidence="2">
    <location>
        <begin position="1"/>
        <end position="12"/>
    </location>
</feature>
<dbReference type="GeneID" id="78110470"/>
<evidence type="ECO:0000256" key="2">
    <source>
        <dbReference type="SAM" id="MobiDB-lite"/>
    </source>
</evidence>
<reference evidence="4 5" key="1">
    <citation type="submission" date="2017-10" db="EMBL/GenBank/DDBJ databases">
        <title>Bifidobacterium genomics.</title>
        <authorList>
            <person name="Lugli G.A."/>
            <person name="Milani C."/>
            <person name="Mancabelli L."/>
        </authorList>
    </citation>
    <scope>NUCLEOTIDE SEQUENCE [LARGE SCALE GENOMIC DNA]</scope>
    <source>
        <strain evidence="4 5">1542B</strain>
    </source>
</reference>
<feature type="compositionally biased region" description="Low complexity" evidence="2">
    <location>
        <begin position="69"/>
        <end position="102"/>
    </location>
</feature>
<evidence type="ECO:0000313" key="4">
    <source>
        <dbReference type="EMBL" id="PKU89659.1"/>
    </source>
</evidence>
<dbReference type="GO" id="GO:0016887">
    <property type="term" value="F:ATP hydrolysis activity"/>
    <property type="evidence" value="ECO:0007669"/>
    <property type="project" value="InterPro"/>
</dbReference>
<dbReference type="PANTHER" id="PTHR24220">
    <property type="entry name" value="IMPORT ATP-BINDING PROTEIN"/>
    <property type="match status" value="1"/>
</dbReference>
<evidence type="ECO:0000256" key="1">
    <source>
        <dbReference type="ARBA" id="ARBA00005417"/>
    </source>
</evidence>
<dbReference type="InterPro" id="IPR003439">
    <property type="entry name" value="ABC_transporter-like_ATP-bd"/>
</dbReference>
<comment type="similarity">
    <text evidence="1">Belongs to the ABC transporter superfamily.</text>
</comment>
<feature type="domain" description="ABC transporter" evidence="3">
    <location>
        <begin position="154"/>
        <end position="383"/>
    </location>
</feature>
<name>A0A2N3QG33_9BIFI</name>
<sequence>MSENNEPTKADQIEQLDESTESVQFSVVIDDTADDADLDTADTATADEADETDDAAESADEQAAHVDADAQTDTANTDTAENASKATPDATAAAPASDKTAAGNTAKPGVSTAVPHTHSARTVAHADTATRASSHIDRELRQRRHITLKAYPSFAFNNVILSNRKTGRDVLDNISMDCYIGRTYAIMVDPDDAEQRAGFMAVASGMVFPTSGRVMLKSSDLASFDPAEARAHRLGVVPQRYAIRDDLGAIANLVYTMDASGRNFLQPKPDIARDLLDQTGFGDGSDLAVENYEALVHTPAGKLREIDRRRLSIARAICCEAEVLLLDEPTGGLDKEDSATILDLLNKLAHPNRRTADSGRCVIIVTDNDDVADACDEAFTLYD</sequence>
<dbReference type="AlphaFoldDB" id="A0A2N3QG33"/>
<proteinExistence type="inferred from homology"/>
<gene>
    <name evidence="4" type="ORF">CQR47_1547</name>
</gene>
<accession>A0A2N3QG33</accession>
<dbReference type="PROSITE" id="PS50893">
    <property type="entry name" value="ABC_TRANSPORTER_2"/>
    <property type="match status" value="1"/>
</dbReference>
<protein>
    <submittedName>
        <fullName evidence="4">Sugar ABC transporter</fullName>
    </submittedName>
</protein>
<evidence type="ECO:0000313" key="5">
    <source>
        <dbReference type="Proteomes" id="UP000233727"/>
    </source>
</evidence>
<dbReference type="Proteomes" id="UP000233727">
    <property type="component" value="Unassembled WGS sequence"/>
</dbReference>